<feature type="signal peptide" evidence="2">
    <location>
        <begin position="1"/>
        <end position="19"/>
    </location>
</feature>
<protein>
    <submittedName>
        <fullName evidence="3">Phage tail tape measure protein</fullName>
    </submittedName>
</protein>
<evidence type="ECO:0000313" key="3">
    <source>
        <dbReference type="EMBL" id="GDA49800.1"/>
    </source>
</evidence>
<organism evidence="3">
    <name type="scientific">Escherichia coli</name>
    <dbReference type="NCBI Taxonomy" id="562"/>
    <lineage>
        <taxon>Bacteria</taxon>
        <taxon>Pseudomonadati</taxon>
        <taxon>Pseudomonadota</taxon>
        <taxon>Gammaproteobacteria</taxon>
        <taxon>Enterobacterales</taxon>
        <taxon>Enterobacteriaceae</taxon>
        <taxon>Escherichia</taxon>
    </lineage>
</organism>
<feature type="transmembrane region" description="Helical" evidence="1">
    <location>
        <begin position="129"/>
        <end position="158"/>
    </location>
</feature>
<evidence type="ECO:0000256" key="2">
    <source>
        <dbReference type="SAM" id="SignalP"/>
    </source>
</evidence>
<dbReference type="EMBL" id="BFQM01000005">
    <property type="protein sequence ID" value="GDA49800.1"/>
    <property type="molecule type" value="Genomic_DNA"/>
</dbReference>
<comment type="caution">
    <text evidence="3">The sequence shown here is derived from an EMBL/GenBank/DDBJ whole genome shotgun (WGS) entry which is preliminary data.</text>
</comment>
<keyword evidence="1" id="KW-1133">Transmembrane helix</keyword>
<dbReference type="PANTHER" id="PTHR37813:SF1">
    <property type="entry name" value="FELS-2 PROPHAGE PROTEIN"/>
    <property type="match status" value="1"/>
</dbReference>
<gene>
    <name evidence="3" type="ORF">HmCmsJML131_00778</name>
</gene>
<feature type="chain" id="PRO_5026024455" evidence="2">
    <location>
        <begin position="20"/>
        <end position="441"/>
    </location>
</feature>
<reference evidence="3" key="1">
    <citation type="submission" date="2018-04" db="EMBL/GenBank/DDBJ databases">
        <title>Large scale genomics of bovine and human commensal E. coli to reveal the emerging process of EHEC.</title>
        <authorList>
            <person name="Arimizu Y."/>
            <person name="Ogura Y."/>
        </authorList>
    </citation>
    <scope>NUCLEOTIDE SEQUENCE</scope>
    <source>
        <strain evidence="3">JML131</strain>
    </source>
</reference>
<keyword evidence="1" id="KW-0812">Transmembrane</keyword>
<feature type="transmembrane region" description="Helical" evidence="1">
    <location>
        <begin position="91"/>
        <end position="117"/>
    </location>
</feature>
<sequence>MIRLGFSVLGIKTLPSVTAAVTRTSSALSWLAGAPLAVLRRGLASSGNAAGLLTAPLSSLRRMASLTGNVLKTVAGAPVALLRSGLSALRAVAVMFMNPLAVLRGGLAAAGAVLRVLASGPLAMLRVALYAVSGLLGALLSPIGLVVTALTGVALVVWKYWQPITAFLGGVVEGFKAAAGPISAAFEPLKPVFQWIGDKVQALWGWFTDLLTPVKSTSAELQSAAAMGQRFGEALAEGLNMVMHPLDSLKSGVSWLLEKLGIVSKEAAKAKLPESVTRQQPATVNADGKVMIPSGGFPSWGYGFAGMYDSGGYIPRGQFGIVGENGPEIINGPANVTSRKNTAALAAVVAGMMGVAAAPAELPPLHPLALPAKGGEAMVSRAATVPPVQRIEAPTQIIIQTQPGQSAQDIAREVARQLDERERRLKAKARSNYSDQGGYDA</sequence>
<evidence type="ECO:0000256" key="1">
    <source>
        <dbReference type="SAM" id="Phobius"/>
    </source>
</evidence>
<accession>A0A4C6ZPQ5</accession>
<keyword evidence="2" id="KW-0732">Signal</keyword>
<keyword evidence="1" id="KW-0472">Membrane</keyword>
<name>A0A4C6ZPQ5_ECOLX</name>
<dbReference type="AlphaFoldDB" id="A0A4C6ZPQ5"/>
<dbReference type="PANTHER" id="PTHR37813">
    <property type="entry name" value="FELS-2 PROPHAGE PROTEIN"/>
    <property type="match status" value="1"/>
</dbReference>
<proteinExistence type="predicted"/>